<feature type="domain" description="Peptidase M24" evidence="7">
    <location>
        <begin position="229"/>
        <end position="432"/>
    </location>
</feature>
<dbReference type="PROSITE" id="PS51318">
    <property type="entry name" value="TAT"/>
    <property type="match status" value="1"/>
</dbReference>
<sequence length="448" mass="46757">MNAMHRSRRRFLGGTLAAAGSAALAGAALAGCAATSARPRTQRDGASAAPEPAAAEGEAAASAAGAERFAALAGFCEGVDAPPAAEYAQRQERARALLSDAGYDALILEAGSNMRYFTGTRWWQSERPLLFLLPLRGAPVWIAPAFEAGSLRQLGVEGDLRLWHEHQSPYALAAQALAERGVGRAALGPELRNFVASGLRAASATLALGDGAAIASGCRMIKSTAELACLRRAGEATKAALSALAPALQPGMGQAEIQALTRAAQQAAGLTDVWVLALYGPEAAYPHGTRSERRLAEGDLVLIDTGGSLHGYRSDVTRTWALGQPSDEQRAVWQCVAEAQQAAMELIRPGVRCGAVDAAARARVAAAGYGGDYQSFTHRLGHGIGLDVHEEPYLVRDSERVLAPGMTMSNEPGIYLPGRFGVRIEDIVAVTETGVEVFGPRATSIAAP</sequence>
<evidence type="ECO:0000256" key="3">
    <source>
        <dbReference type="ARBA" id="ARBA00022801"/>
    </source>
</evidence>
<dbReference type="SUPFAM" id="SSF53092">
    <property type="entry name" value="Creatinase/prolidase N-terminal domain"/>
    <property type="match status" value="1"/>
</dbReference>
<dbReference type="Gene3D" id="3.90.230.10">
    <property type="entry name" value="Creatinase/methionine aminopeptidase superfamily"/>
    <property type="match status" value="1"/>
</dbReference>
<dbReference type="InterPro" id="IPR000994">
    <property type="entry name" value="Pept_M24"/>
</dbReference>
<dbReference type="PROSITE" id="PS51257">
    <property type="entry name" value="PROKAR_LIPOPROTEIN"/>
    <property type="match status" value="1"/>
</dbReference>
<organism evidence="9 10">
    <name type="scientific">Haliangium ochraceum (strain DSM 14365 / JCM 11303 / SMP-2)</name>
    <dbReference type="NCBI Taxonomy" id="502025"/>
    <lineage>
        <taxon>Bacteria</taxon>
        <taxon>Pseudomonadati</taxon>
        <taxon>Myxococcota</taxon>
        <taxon>Polyangia</taxon>
        <taxon>Haliangiales</taxon>
        <taxon>Kofleriaceae</taxon>
        <taxon>Haliangium</taxon>
    </lineage>
</organism>
<dbReference type="InterPro" id="IPR001131">
    <property type="entry name" value="Peptidase_M24B_aminopep-P_CS"/>
</dbReference>
<keyword evidence="4" id="KW-0482">Metalloprotease</keyword>
<dbReference type="InterPro" id="IPR036005">
    <property type="entry name" value="Creatinase/aminopeptidase-like"/>
</dbReference>
<keyword evidence="2 5" id="KW-0479">Metal-binding</keyword>
<dbReference type="GO" id="GO:0046872">
    <property type="term" value="F:metal ion binding"/>
    <property type="evidence" value="ECO:0007669"/>
    <property type="project" value="UniProtKB-KW"/>
</dbReference>
<dbReference type="AlphaFoldDB" id="D0LLA0"/>
<comment type="similarity">
    <text evidence="5">Belongs to the peptidase M24B family.</text>
</comment>
<keyword evidence="1" id="KW-0645">Protease</keyword>
<dbReference type="EMBL" id="CP001804">
    <property type="protein sequence ID" value="ACY18596.1"/>
    <property type="molecule type" value="Genomic_DNA"/>
</dbReference>
<dbReference type="Gene3D" id="3.40.350.10">
    <property type="entry name" value="Creatinase/prolidase N-terminal domain"/>
    <property type="match status" value="1"/>
</dbReference>
<dbReference type="GO" id="GO:0006508">
    <property type="term" value="P:proteolysis"/>
    <property type="evidence" value="ECO:0007669"/>
    <property type="project" value="UniProtKB-KW"/>
</dbReference>
<dbReference type="Proteomes" id="UP000001880">
    <property type="component" value="Chromosome"/>
</dbReference>
<evidence type="ECO:0000256" key="1">
    <source>
        <dbReference type="ARBA" id="ARBA00022670"/>
    </source>
</evidence>
<evidence type="ECO:0000256" key="5">
    <source>
        <dbReference type="RuleBase" id="RU000590"/>
    </source>
</evidence>
<evidence type="ECO:0000313" key="10">
    <source>
        <dbReference type="Proteomes" id="UP000001880"/>
    </source>
</evidence>
<dbReference type="InterPro" id="IPR000587">
    <property type="entry name" value="Creatinase_N"/>
</dbReference>
<evidence type="ECO:0000256" key="4">
    <source>
        <dbReference type="ARBA" id="ARBA00023049"/>
    </source>
</evidence>
<keyword evidence="10" id="KW-1185">Reference proteome</keyword>
<keyword evidence="6" id="KW-0732">Signal</keyword>
<keyword evidence="3" id="KW-0378">Hydrolase</keyword>
<dbReference type="PROSITE" id="PS00491">
    <property type="entry name" value="PROLINE_PEPTIDASE"/>
    <property type="match status" value="1"/>
</dbReference>
<reference evidence="9 10" key="1">
    <citation type="journal article" date="2010" name="Stand. Genomic Sci.">
        <title>Complete genome sequence of Haliangium ochraceum type strain (SMP-2).</title>
        <authorList>
            <consortium name="US DOE Joint Genome Institute (JGI-PGF)"/>
            <person name="Ivanova N."/>
            <person name="Daum C."/>
            <person name="Lang E."/>
            <person name="Abt B."/>
            <person name="Kopitz M."/>
            <person name="Saunders E."/>
            <person name="Lapidus A."/>
            <person name="Lucas S."/>
            <person name="Glavina Del Rio T."/>
            <person name="Nolan M."/>
            <person name="Tice H."/>
            <person name="Copeland A."/>
            <person name="Cheng J.F."/>
            <person name="Chen F."/>
            <person name="Bruce D."/>
            <person name="Goodwin L."/>
            <person name="Pitluck S."/>
            <person name="Mavromatis K."/>
            <person name="Pati A."/>
            <person name="Mikhailova N."/>
            <person name="Chen A."/>
            <person name="Palaniappan K."/>
            <person name="Land M."/>
            <person name="Hauser L."/>
            <person name="Chang Y.J."/>
            <person name="Jeffries C.D."/>
            <person name="Detter J.C."/>
            <person name="Brettin T."/>
            <person name="Rohde M."/>
            <person name="Goker M."/>
            <person name="Bristow J."/>
            <person name="Markowitz V."/>
            <person name="Eisen J.A."/>
            <person name="Hugenholtz P."/>
            <person name="Kyrpides N.C."/>
            <person name="Klenk H.P."/>
        </authorList>
    </citation>
    <scope>NUCLEOTIDE SEQUENCE [LARGE SCALE GENOMIC DNA]</scope>
    <source>
        <strain evidence="10">DSM 14365 / CIP 107738 / JCM 11303 / AJ 13395 / SMP-2</strain>
    </source>
</reference>
<feature type="chain" id="PRO_5003011475" evidence="6">
    <location>
        <begin position="31"/>
        <end position="448"/>
    </location>
</feature>
<feature type="signal peptide" evidence="6">
    <location>
        <begin position="1"/>
        <end position="30"/>
    </location>
</feature>
<accession>D0LLA0</accession>
<dbReference type="Pfam" id="PF00557">
    <property type="entry name" value="Peptidase_M24"/>
    <property type="match status" value="1"/>
</dbReference>
<dbReference type="HOGENOM" id="CLU_017266_4_1_7"/>
<evidence type="ECO:0000256" key="2">
    <source>
        <dbReference type="ARBA" id="ARBA00022723"/>
    </source>
</evidence>
<dbReference type="SUPFAM" id="SSF55920">
    <property type="entry name" value="Creatinase/aminopeptidase"/>
    <property type="match status" value="1"/>
</dbReference>
<evidence type="ECO:0000256" key="6">
    <source>
        <dbReference type="SAM" id="SignalP"/>
    </source>
</evidence>
<evidence type="ECO:0000259" key="8">
    <source>
        <dbReference type="Pfam" id="PF01321"/>
    </source>
</evidence>
<dbReference type="KEGG" id="hoh:Hoch_6121"/>
<proteinExistence type="inferred from homology"/>
<evidence type="ECO:0000313" key="9">
    <source>
        <dbReference type="EMBL" id="ACY18596.1"/>
    </source>
</evidence>
<evidence type="ECO:0000259" key="7">
    <source>
        <dbReference type="Pfam" id="PF00557"/>
    </source>
</evidence>
<dbReference type="GO" id="GO:0008237">
    <property type="term" value="F:metallopeptidase activity"/>
    <property type="evidence" value="ECO:0007669"/>
    <property type="project" value="UniProtKB-KW"/>
</dbReference>
<feature type="domain" description="Creatinase N-terminal" evidence="8">
    <location>
        <begin position="90"/>
        <end position="221"/>
    </location>
</feature>
<dbReference type="InterPro" id="IPR006311">
    <property type="entry name" value="TAT_signal"/>
</dbReference>
<dbReference type="eggNOG" id="COG0006">
    <property type="taxonomic scope" value="Bacteria"/>
</dbReference>
<gene>
    <name evidence="9" type="ordered locus">Hoch_6121</name>
</gene>
<dbReference type="STRING" id="502025.Hoch_6121"/>
<dbReference type="Pfam" id="PF01321">
    <property type="entry name" value="Creatinase_N"/>
    <property type="match status" value="1"/>
</dbReference>
<dbReference type="PANTHER" id="PTHR46112:SF2">
    <property type="entry name" value="XAA-PRO AMINOPEPTIDASE P-RELATED"/>
    <property type="match status" value="1"/>
</dbReference>
<dbReference type="PANTHER" id="PTHR46112">
    <property type="entry name" value="AMINOPEPTIDASE"/>
    <property type="match status" value="1"/>
</dbReference>
<protein>
    <submittedName>
        <fullName evidence="9">Peptidase M24</fullName>
    </submittedName>
</protein>
<dbReference type="InterPro" id="IPR050659">
    <property type="entry name" value="Peptidase_M24B"/>
</dbReference>
<name>D0LLA0_HALO1</name>
<dbReference type="InterPro" id="IPR029149">
    <property type="entry name" value="Creatin/AminoP/Spt16_N"/>
</dbReference>